<comment type="caution">
    <text evidence="6">The sequence shown here is derived from an EMBL/GenBank/DDBJ whole genome shotgun (WGS) entry which is preliminary data.</text>
</comment>
<sequence>MASIPSNDNQKLEEAARAGWLYYVAGKTQDEIAKQLNTSRQSAQRLVALAVSQGLIKVRLEHPIRRCMELADALQNRYGLLSCEVVPSESNDINSTIGLAQAGAAEIERQLKQRHAKIIAFGTGRVLRACAEELPTMQCPHHRIVSLVGNIAQDGSASRYEVAIHVAERVGAQHFPMPVPVIAESEADKADWQQLTHVKNVHQLASQADVSFVGVGDLGINSPLHLDGFVTRHELAALDAIGATGEVISWIFDSEGHLVESEINNRVTSAVLSPSNDKRVIGIAAGDSKVPAIAGAIESGMINSLITNELTAEALLLR</sequence>
<evidence type="ECO:0000313" key="6">
    <source>
        <dbReference type="EMBL" id="KPM84237.1"/>
    </source>
</evidence>
<evidence type="ECO:0000256" key="3">
    <source>
        <dbReference type="ARBA" id="ARBA00023125"/>
    </source>
</evidence>
<evidence type="ECO:0000256" key="2">
    <source>
        <dbReference type="ARBA" id="ARBA00023015"/>
    </source>
</evidence>
<keyword evidence="3 6" id="KW-0238">DNA-binding</keyword>
<reference evidence="6 7" key="1">
    <citation type="submission" date="2015-09" db="EMBL/GenBank/DDBJ databases">
        <title>Draft Genome Sequence of Pseudoalteromonas lipolytica UCD-48B.</title>
        <authorList>
            <person name="Krusor M."/>
            <person name="Coil D.A."/>
            <person name="Lang J.M."/>
            <person name="Eisen J.A."/>
            <person name="Alexiev A."/>
        </authorList>
    </citation>
    <scope>NUCLEOTIDE SEQUENCE [LARGE SCALE GENOMIC DNA]</scope>
    <source>
        <strain evidence="6 7">UCD-48B</strain>
    </source>
</reference>
<dbReference type="STRING" id="570156.AOG27_08010"/>
<dbReference type="RefSeq" id="WP_054552492.1">
    <property type="nucleotide sequence ID" value="NZ_LJTC01000004.1"/>
</dbReference>
<proteinExistence type="inferred from homology"/>
<evidence type="ECO:0000256" key="4">
    <source>
        <dbReference type="ARBA" id="ARBA00023163"/>
    </source>
</evidence>
<keyword evidence="2" id="KW-0805">Transcription regulation</keyword>
<dbReference type="InterPro" id="IPR037171">
    <property type="entry name" value="NagB/RpiA_transferase-like"/>
</dbReference>
<evidence type="ECO:0000256" key="1">
    <source>
        <dbReference type="ARBA" id="ARBA00010466"/>
    </source>
</evidence>
<dbReference type="PANTHER" id="PTHR34294:SF1">
    <property type="entry name" value="TRANSCRIPTIONAL REGULATOR LSRR"/>
    <property type="match status" value="1"/>
</dbReference>
<dbReference type="AlphaFoldDB" id="A0A0P7EN65"/>
<dbReference type="PANTHER" id="PTHR34294">
    <property type="entry name" value="TRANSCRIPTIONAL REGULATOR-RELATED"/>
    <property type="match status" value="1"/>
</dbReference>
<keyword evidence="4" id="KW-0804">Transcription</keyword>
<comment type="similarity">
    <text evidence="1">Belongs to the SorC transcriptional regulatory family.</text>
</comment>
<organism evidence="6 7">
    <name type="scientific">Pseudoalteromonas lipolytica</name>
    <dbReference type="NCBI Taxonomy" id="570156"/>
    <lineage>
        <taxon>Bacteria</taxon>
        <taxon>Pseudomonadati</taxon>
        <taxon>Pseudomonadota</taxon>
        <taxon>Gammaproteobacteria</taxon>
        <taxon>Alteromonadales</taxon>
        <taxon>Pseudoalteromonadaceae</taxon>
        <taxon>Pseudoalteromonas</taxon>
    </lineage>
</organism>
<dbReference type="Proteomes" id="UP000050378">
    <property type="component" value="Unassembled WGS sequence"/>
</dbReference>
<dbReference type="InterPro" id="IPR051054">
    <property type="entry name" value="SorC_transcr_regulators"/>
</dbReference>
<gene>
    <name evidence="6" type="ORF">AOG27_08010</name>
</gene>
<dbReference type="Gene3D" id="3.40.50.1360">
    <property type="match status" value="1"/>
</dbReference>
<dbReference type="InterPro" id="IPR036388">
    <property type="entry name" value="WH-like_DNA-bd_sf"/>
</dbReference>
<name>A0A0P7EN65_9GAMM</name>
<dbReference type="GO" id="GO:0030246">
    <property type="term" value="F:carbohydrate binding"/>
    <property type="evidence" value="ECO:0007669"/>
    <property type="project" value="InterPro"/>
</dbReference>
<dbReference type="GO" id="GO:0003677">
    <property type="term" value="F:DNA binding"/>
    <property type="evidence" value="ECO:0007669"/>
    <property type="project" value="UniProtKB-KW"/>
</dbReference>
<accession>A0A0P7EN65</accession>
<dbReference type="OrthoDB" id="7065657at2"/>
<dbReference type="SUPFAM" id="SSF100950">
    <property type="entry name" value="NagB/RpiA/CoA transferase-like"/>
    <property type="match status" value="1"/>
</dbReference>
<dbReference type="PATRIC" id="fig|570156.3.peg.2659"/>
<protein>
    <submittedName>
        <fullName evidence="6">DNA-binding transcriptional regulator</fullName>
    </submittedName>
</protein>
<dbReference type="EMBL" id="LJTC01000004">
    <property type="protein sequence ID" value="KPM84237.1"/>
    <property type="molecule type" value="Genomic_DNA"/>
</dbReference>
<dbReference type="InterPro" id="IPR007324">
    <property type="entry name" value="Sugar-bd_dom_put"/>
</dbReference>
<feature type="domain" description="Sugar-binding" evidence="5">
    <location>
        <begin position="63"/>
        <end position="316"/>
    </location>
</feature>
<evidence type="ECO:0000259" key="5">
    <source>
        <dbReference type="Pfam" id="PF04198"/>
    </source>
</evidence>
<dbReference type="Pfam" id="PF04198">
    <property type="entry name" value="Sugar-bind"/>
    <property type="match status" value="1"/>
</dbReference>
<dbReference type="Gene3D" id="1.10.10.10">
    <property type="entry name" value="Winged helix-like DNA-binding domain superfamily/Winged helix DNA-binding domain"/>
    <property type="match status" value="1"/>
</dbReference>
<evidence type="ECO:0000313" key="7">
    <source>
        <dbReference type="Proteomes" id="UP000050378"/>
    </source>
</evidence>